<dbReference type="PROSITE" id="PS51763">
    <property type="entry name" value="CBM10"/>
    <property type="match status" value="1"/>
</dbReference>
<dbReference type="Pfam" id="PF02013">
    <property type="entry name" value="CBM_10"/>
    <property type="match status" value="1"/>
</dbReference>
<feature type="signal peptide" evidence="4">
    <location>
        <begin position="1"/>
        <end position="18"/>
    </location>
</feature>
<gene>
    <name evidence="6" type="ORF">LY90DRAFT_451288</name>
</gene>
<sequence length="464" mass="52737">MKNLKFILLLSIASLARTQELNESDGEISINEDKECHSLPFYPCCASCDVVRETDEGEWGIENDEWCGIKESCNTVNVEIESEEDSEYSVDEDVRVVDNGVIYPDDPYIYYVGRWDKENVSQWAGSGFKLDFTGSSFTFVSGERSKSIVPVAYSIDYQTLQYRNITIGENLLVNDLEDIDHNIQFYVTDTDSGFLQMESLHIDNGSKIHKYEPLDKYIQIVGDSLTAGQYLPNEQADSWSFLFGKYMNAETDIIAKPGICLSDIPLYGMDHGMEVSYFLNSNPLARSWGYISDEAHDFSERKAPDLMIIFLGTNDAGNDAKVVAEDYYETLKKFLTRVREIYPETPLAITSLLYDPGNWNEIQSNIVNEFDNIYYIYINDPVINSSPNIYLTNYHLTQKGSCALMKTMVEKVSQQIGFEKQEKPTNKWGMHGNLATGYEICDNPIGEELVYHYAWENAGGIGAW</sequence>
<dbReference type="SUPFAM" id="SSF52266">
    <property type="entry name" value="SGNH hydrolase"/>
    <property type="match status" value="1"/>
</dbReference>
<evidence type="ECO:0000256" key="2">
    <source>
        <dbReference type="ARBA" id="ARBA00022737"/>
    </source>
</evidence>
<feature type="chain" id="PRO_5012078942" description="CBM10 domain-containing protein" evidence="4">
    <location>
        <begin position="19"/>
        <end position="464"/>
    </location>
</feature>
<dbReference type="EMBL" id="MCOG01000027">
    <property type="protein sequence ID" value="ORY74947.1"/>
    <property type="molecule type" value="Genomic_DNA"/>
</dbReference>
<keyword evidence="1 4" id="KW-0732">Signal</keyword>
<comment type="caution">
    <text evidence="6">The sequence shown here is derived from an EMBL/GenBank/DDBJ whole genome shotgun (WGS) entry which is preliminary data.</text>
</comment>
<dbReference type="AlphaFoldDB" id="A0A1Y2ETU0"/>
<keyword evidence="7" id="KW-1185">Reference proteome</keyword>
<dbReference type="InterPro" id="IPR052762">
    <property type="entry name" value="PCW_deacetylase/CE"/>
</dbReference>
<dbReference type="Pfam" id="PF13472">
    <property type="entry name" value="Lipase_GDSL_2"/>
    <property type="match status" value="1"/>
</dbReference>
<evidence type="ECO:0000313" key="7">
    <source>
        <dbReference type="Proteomes" id="UP000193920"/>
    </source>
</evidence>
<dbReference type="InterPro" id="IPR002883">
    <property type="entry name" value="CBM10/Dockerin_dom"/>
</dbReference>
<dbReference type="SUPFAM" id="SSF64571">
    <property type="entry name" value="Cellulose docking domain, dockering"/>
    <property type="match status" value="1"/>
</dbReference>
<dbReference type="Gene3D" id="2.60.120.260">
    <property type="entry name" value="Galactose-binding domain-like"/>
    <property type="match status" value="1"/>
</dbReference>
<organism evidence="6 7">
    <name type="scientific">Neocallimastix californiae</name>
    <dbReference type="NCBI Taxonomy" id="1754190"/>
    <lineage>
        <taxon>Eukaryota</taxon>
        <taxon>Fungi</taxon>
        <taxon>Fungi incertae sedis</taxon>
        <taxon>Chytridiomycota</taxon>
        <taxon>Chytridiomycota incertae sedis</taxon>
        <taxon>Neocallimastigomycetes</taxon>
        <taxon>Neocallimastigales</taxon>
        <taxon>Neocallimastigaceae</taxon>
        <taxon>Neocallimastix</taxon>
    </lineage>
</organism>
<keyword evidence="2" id="KW-0677">Repeat</keyword>
<protein>
    <recommendedName>
        <fullName evidence="5">CBM10 domain-containing protein</fullName>
    </recommendedName>
</protein>
<dbReference type="PANTHER" id="PTHR37834">
    <property type="entry name" value="GDSL-LIKE LIPASE/ACYLHYDROLASE DOMAIN PROTEIN (AFU_ORTHOLOGUE AFUA_2G00620)"/>
    <property type="match status" value="1"/>
</dbReference>
<dbReference type="InterPro" id="IPR009034">
    <property type="entry name" value="Dockerin_dom_fun_sf"/>
</dbReference>
<feature type="domain" description="CBM10" evidence="5">
    <location>
        <begin position="35"/>
        <end position="70"/>
    </location>
</feature>
<evidence type="ECO:0000256" key="1">
    <source>
        <dbReference type="ARBA" id="ARBA00022729"/>
    </source>
</evidence>
<accession>A0A1Y2ETU0</accession>
<dbReference type="GO" id="GO:0016787">
    <property type="term" value="F:hydrolase activity"/>
    <property type="evidence" value="ECO:0007669"/>
    <property type="project" value="UniProtKB-KW"/>
</dbReference>
<evidence type="ECO:0000313" key="6">
    <source>
        <dbReference type="EMBL" id="ORY74947.1"/>
    </source>
</evidence>
<dbReference type="OrthoDB" id="426133at2759"/>
<dbReference type="Proteomes" id="UP000193920">
    <property type="component" value="Unassembled WGS sequence"/>
</dbReference>
<dbReference type="InterPro" id="IPR036514">
    <property type="entry name" value="SGNH_hydro_sf"/>
</dbReference>
<evidence type="ECO:0000259" key="5">
    <source>
        <dbReference type="PROSITE" id="PS51763"/>
    </source>
</evidence>
<keyword evidence="3" id="KW-0378">Hydrolase</keyword>
<dbReference type="Gene3D" id="3.40.50.1110">
    <property type="entry name" value="SGNH hydrolase"/>
    <property type="match status" value="1"/>
</dbReference>
<dbReference type="InterPro" id="IPR013830">
    <property type="entry name" value="SGNH_hydro"/>
</dbReference>
<dbReference type="PANTHER" id="PTHR37834:SF2">
    <property type="entry name" value="ESTERASE, SGNH HYDROLASE-TYPE"/>
    <property type="match status" value="1"/>
</dbReference>
<evidence type="ECO:0000256" key="3">
    <source>
        <dbReference type="ARBA" id="ARBA00022801"/>
    </source>
</evidence>
<dbReference type="Gene3D" id="3.90.1220.10">
    <property type="entry name" value="Cellulose docking domain, dockering"/>
    <property type="match status" value="1"/>
</dbReference>
<reference evidence="6 7" key="1">
    <citation type="submission" date="2016-08" db="EMBL/GenBank/DDBJ databases">
        <title>A Parts List for Fungal Cellulosomes Revealed by Comparative Genomics.</title>
        <authorList>
            <consortium name="DOE Joint Genome Institute"/>
            <person name="Haitjema C.H."/>
            <person name="Gilmore S.P."/>
            <person name="Henske J.K."/>
            <person name="Solomon K.V."/>
            <person name="De Groot R."/>
            <person name="Kuo A."/>
            <person name="Mondo S.J."/>
            <person name="Salamov A.A."/>
            <person name="Labutti K."/>
            <person name="Zhao Z."/>
            <person name="Chiniquy J."/>
            <person name="Barry K."/>
            <person name="Brewer H.M."/>
            <person name="Purvine S.O."/>
            <person name="Wright A.T."/>
            <person name="Boxma B."/>
            <person name="Van Alen T."/>
            <person name="Hackstein J.H."/>
            <person name="Baker S.E."/>
            <person name="Grigoriev I.V."/>
            <person name="O'Malley M.A."/>
        </authorList>
    </citation>
    <scope>NUCLEOTIDE SEQUENCE [LARGE SCALE GENOMIC DNA]</scope>
    <source>
        <strain evidence="6 7">G1</strain>
    </source>
</reference>
<proteinExistence type="predicted"/>
<name>A0A1Y2ETU0_9FUNG</name>
<evidence type="ECO:0000256" key="4">
    <source>
        <dbReference type="SAM" id="SignalP"/>
    </source>
</evidence>